<reference evidence="5 6" key="1">
    <citation type="submission" date="2023-07" db="EMBL/GenBank/DDBJ databases">
        <title>Sorghum-associated microbial communities from plants grown in Nebraska, USA.</title>
        <authorList>
            <person name="Schachtman D."/>
        </authorList>
    </citation>
    <scope>NUCLEOTIDE SEQUENCE [LARGE SCALE GENOMIC DNA]</scope>
    <source>
        <strain evidence="5 6">3262</strain>
    </source>
</reference>
<dbReference type="PROSITE" id="PS01124">
    <property type="entry name" value="HTH_ARAC_FAMILY_2"/>
    <property type="match status" value="1"/>
</dbReference>
<keyword evidence="1" id="KW-0805">Transcription regulation</keyword>
<dbReference type="PANTHER" id="PTHR43280:SF30">
    <property type="entry name" value="MMSAB OPERON REGULATORY PROTEIN"/>
    <property type="match status" value="1"/>
</dbReference>
<protein>
    <submittedName>
        <fullName evidence="5">AraC-like DNA-binding protein</fullName>
    </submittedName>
</protein>
<evidence type="ECO:0000256" key="2">
    <source>
        <dbReference type="ARBA" id="ARBA00023125"/>
    </source>
</evidence>
<keyword evidence="6" id="KW-1185">Reference proteome</keyword>
<evidence type="ECO:0000313" key="6">
    <source>
        <dbReference type="Proteomes" id="UP001247620"/>
    </source>
</evidence>
<dbReference type="InterPro" id="IPR009057">
    <property type="entry name" value="Homeodomain-like_sf"/>
</dbReference>
<dbReference type="InterPro" id="IPR003313">
    <property type="entry name" value="AraC-bd"/>
</dbReference>
<organism evidence="5 6">
    <name type="scientific">Mucilaginibacter pocheonensis</name>
    <dbReference type="NCBI Taxonomy" id="398050"/>
    <lineage>
        <taxon>Bacteria</taxon>
        <taxon>Pseudomonadati</taxon>
        <taxon>Bacteroidota</taxon>
        <taxon>Sphingobacteriia</taxon>
        <taxon>Sphingobacteriales</taxon>
        <taxon>Sphingobacteriaceae</taxon>
        <taxon>Mucilaginibacter</taxon>
    </lineage>
</organism>
<keyword evidence="2" id="KW-0238">DNA-binding</keyword>
<dbReference type="InterPro" id="IPR037923">
    <property type="entry name" value="HTH-like"/>
</dbReference>
<sequence>MLTQTENLKKIKEGFLGQKMIVLPPNVKKQVAKNNLIKRFYLTAIGYYPHAIFHDRERKLGSNQYILLYCTEGRGNIYLQGKNIEVEPNTFFIIPKNVAHHYKSSPQDPWTIYWVHFVGEYADYLYSAYMEKKTDLLSIPYDELRIQNFENIFNLLDNSFKIRDLEIINIKLLEFISAFIYHKEINPVHEDDDVVTHSIIFMKNNINILLSVNDLAAQQHLSVSHYSRLFRSKTGCSPCQYFNQLKVQKSCQYLYFTDRNIKEICAELGFEDPYYFSRLFKKLMGISPAKYKNQHKRN</sequence>
<evidence type="ECO:0000256" key="3">
    <source>
        <dbReference type="ARBA" id="ARBA00023163"/>
    </source>
</evidence>
<dbReference type="SUPFAM" id="SSF46689">
    <property type="entry name" value="Homeodomain-like"/>
    <property type="match status" value="2"/>
</dbReference>
<dbReference type="Pfam" id="PF02311">
    <property type="entry name" value="AraC_binding"/>
    <property type="match status" value="1"/>
</dbReference>
<dbReference type="RefSeq" id="WP_310099434.1">
    <property type="nucleotide sequence ID" value="NZ_JAVDUU010000004.1"/>
</dbReference>
<proteinExistence type="predicted"/>
<dbReference type="Proteomes" id="UP001247620">
    <property type="component" value="Unassembled WGS sequence"/>
</dbReference>
<accession>A0ABU1TFC6</accession>
<dbReference type="PRINTS" id="PR00032">
    <property type="entry name" value="HTHARAC"/>
</dbReference>
<keyword evidence="3" id="KW-0804">Transcription</keyword>
<evidence type="ECO:0000313" key="5">
    <source>
        <dbReference type="EMBL" id="MDR6944057.1"/>
    </source>
</evidence>
<dbReference type="InterPro" id="IPR020449">
    <property type="entry name" value="Tscrpt_reg_AraC-type_HTH"/>
</dbReference>
<dbReference type="PANTHER" id="PTHR43280">
    <property type="entry name" value="ARAC-FAMILY TRANSCRIPTIONAL REGULATOR"/>
    <property type="match status" value="1"/>
</dbReference>
<dbReference type="PROSITE" id="PS00041">
    <property type="entry name" value="HTH_ARAC_FAMILY_1"/>
    <property type="match status" value="1"/>
</dbReference>
<gene>
    <name evidence="5" type="ORF">J2W55_003917</name>
</gene>
<dbReference type="InterPro" id="IPR018062">
    <property type="entry name" value="HTH_AraC-typ_CS"/>
</dbReference>
<dbReference type="InterPro" id="IPR018060">
    <property type="entry name" value="HTH_AraC"/>
</dbReference>
<dbReference type="Pfam" id="PF12833">
    <property type="entry name" value="HTH_18"/>
    <property type="match status" value="1"/>
</dbReference>
<dbReference type="SMART" id="SM00342">
    <property type="entry name" value="HTH_ARAC"/>
    <property type="match status" value="1"/>
</dbReference>
<dbReference type="EMBL" id="JAVDUU010000004">
    <property type="protein sequence ID" value="MDR6944057.1"/>
    <property type="molecule type" value="Genomic_DNA"/>
</dbReference>
<feature type="domain" description="HTH araC/xylS-type" evidence="4">
    <location>
        <begin position="196"/>
        <end position="294"/>
    </location>
</feature>
<dbReference type="SUPFAM" id="SSF51215">
    <property type="entry name" value="Regulatory protein AraC"/>
    <property type="match status" value="1"/>
</dbReference>
<dbReference type="Gene3D" id="1.10.10.60">
    <property type="entry name" value="Homeodomain-like"/>
    <property type="match status" value="2"/>
</dbReference>
<dbReference type="CDD" id="cd06986">
    <property type="entry name" value="cupin_MmsR-like_N"/>
    <property type="match status" value="1"/>
</dbReference>
<name>A0ABU1TFC6_9SPHI</name>
<dbReference type="Gene3D" id="2.60.120.280">
    <property type="entry name" value="Regulatory protein AraC"/>
    <property type="match status" value="1"/>
</dbReference>
<comment type="caution">
    <text evidence="5">The sequence shown here is derived from an EMBL/GenBank/DDBJ whole genome shotgun (WGS) entry which is preliminary data.</text>
</comment>
<evidence type="ECO:0000256" key="1">
    <source>
        <dbReference type="ARBA" id="ARBA00023015"/>
    </source>
</evidence>
<evidence type="ECO:0000259" key="4">
    <source>
        <dbReference type="PROSITE" id="PS01124"/>
    </source>
</evidence>